<evidence type="ECO:0000313" key="1">
    <source>
        <dbReference type="EMBL" id="GBN99851.1"/>
    </source>
</evidence>
<keyword evidence="2" id="KW-1185">Reference proteome</keyword>
<protein>
    <submittedName>
        <fullName evidence="1">Uncharacterized protein</fullName>
    </submittedName>
</protein>
<organism evidence="1 2">
    <name type="scientific">Araneus ventricosus</name>
    <name type="common">Orbweaver spider</name>
    <name type="synonym">Epeira ventricosa</name>
    <dbReference type="NCBI Taxonomy" id="182803"/>
    <lineage>
        <taxon>Eukaryota</taxon>
        <taxon>Metazoa</taxon>
        <taxon>Ecdysozoa</taxon>
        <taxon>Arthropoda</taxon>
        <taxon>Chelicerata</taxon>
        <taxon>Arachnida</taxon>
        <taxon>Araneae</taxon>
        <taxon>Araneomorphae</taxon>
        <taxon>Entelegynae</taxon>
        <taxon>Araneoidea</taxon>
        <taxon>Araneidae</taxon>
        <taxon>Araneus</taxon>
    </lineage>
</organism>
<dbReference type="AlphaFoldDB" id="A0A4Y2THY3"/>
<gene>
    <name evidence="1" type="ORF">AVEN_54942_1</name>
</gene>
<proteinExistence type="predicted"/>
<sequence>MLLCSSFVQICYDKIISRKIKLAANVHVIWVVPKPAGVNIALEGGLISIKKINKNKIPVDEDEMDDDVPRLTLQDMMDDLNLEEDATGEEGGPMME</sequence>
<accession>A0A4Y2THY3</accession>
<reference evidence="1 2" key="1">
    <citation type="journal article" date="2019" name="Sci. Rep.">
        <title>Orb-weaving spider Araneus ventricosus genome elucidates the spidroin gene catalogue.</title>
        <authorList>
            <person name="Kono N."/>
            <person name="Nakamura H."/>
            <person name="Ohtoshi R."/>
            <person name="Moran D.A.P."/>
            <person name="Shinohara A."/>
            <person name="Yoshida Y."/>
            <person name="Fujiwara M."/>
            <person name="Mori M."/>
            <person name="Tomita M."/>
            <person name="Arakawa K."/>
        </authorList>
    </citation>
    <scope>NUCLEOTIDE SEQUENCE [LARGE SCALE GENOMIC DNA]</scope>
</reference>
<dbReference type="EMBL" id="BGPR01028607">
    <property type="protein sequence ID" value="GBN99851.1"/>
    <property type="molecule type" value="Genomic_DNA"/>
</dbReference>
<comment type="caution">
    <text evidence="1">The sequence shown here is derived from an EMBL/GenBank/DDBJ whole genome shotgun (WGS) entry which is preliminary data.</text>
</comment>
<evidence type="ECO:0000313" key="2">
    <source>
        <dbReference type="Proteomes" id="UP000499080"/>
    </source>
</evidence>
<dbReference type="Proteomes" id="UP000499080">
    <property type="component" value="Unassembled WGS sequence"/>
</dbReference>
<name>A0A4Y2THY3_ARAVE</name>